<feature type="compositionally biased region" description="Basic and acidic residues" evidence="9">
    <location>
        <begin position="265"/>
        <end position="277"/>
    </location>
</feature>
<dbReference type="InterPro" id="IPR031545">
    <property type="entry name" value="SRP72_TPR-like"/>
</dbReference>
<comment type="similarity">
    <text evidence="3">Belongs to the SRP72 family.</text>
</comment>
<reference evidence="11 12" key="1">
    <citation type="journal article" date="2018" name="Evol. Lett.">
        <title>Horizontal gene cluster transfer increased hallucinogenic mushroom diversity.</title>
        <authorList>
            <person name="Reynolds H.T."/>
            <person name="Vijayakumar V."/>
            <person name="Gluck-Thaler E."/>
            <person name="Korotkin H.B."/>
            <person name="Matheny P.B."/>
            <person name="Slot J.C."/>
        </authorList>
    </citation>
    <scope>NUCLEOTIDE SEQUENCE [LARGE SCALE GENOMIC DNA]</scope>
    <source>
        <strain evidence="11 12">2629</strain>
    </source>
</reference>
<proteinExistence type="inferred from homology"/>
<keyword evidence="8" id="KW-0687">Ribonucleoprotein</keyword>
<accession>A0A409VB57</accession>
<name>A0A409VB57_9AGAR</name>
<dbReference type="GO" id="GO:0006614">
    <property type="term" value="P:SRP-dependent cotranslational protein targeting to membrane"/>
    <property type="evidence" value="ECO:0007669"/>
    <property type="project" value="InterPro"/>
</dbReference>
<dbReference type="AlphaFoldDB" id="A0A409VB57"/>
<dbReference type="SUPFAM" id="SSF48452">
    <property type="entry name" value="TPR-like"/>
    <property type="match status" value="1"/>
</dbReference>
<evidence type="ECO:0000313" key="12">
    <source>
        <dbReference type="Proteomes" id="UP000284842"/>
    </source>
</evidence>
<dbReference type="InterPro" id="IPR026270">
    <property type="entry name" value="SRP72"/>
</dbReference>
<dbReference type="EMBL" id="NHTK01006092">
    <property type="protein sequence ID" value="PPQ64176.1"/>
    <property type="molecule type" value="Genomic_DNA"/>
</dbReference>
<dbReference type="PANTHER" id="PTHR14094:SF9">
    <property type="entry name" value="SIGNAL RECOGNITION PARTICLE SUBUNIT SRP72"/>
    <property type="match status" value="1"/>
</dbReference>
<feature type="region of interest" description="Disordered" evidence="9">
    <location>
        <begin position="235"/>
        <end position="321"/>
    </location>
</feature>
<evidence type="ECO:0000256" key="3">
    <source>
        <dbReference type="ARBA" id="ARBA00007676"/>
    </source>
</evidence>
<sequence>MTPKTVQGAKKPAQVKDSRWKGQKSAPKKPPTTEEKLKRLFTSLCAQIDSGHFANAVKTCDKILRLNPSDPDAQQTKLYLLLQTEQYDAALTLIDHDDKKDELSYEKAYSLYRLQRESDAKELLNTIKTQKGDDDRGVVHLEAQLNYREGAYEVAFDLYNQLLDTAEPDSEEHSDILTNLQASQKHLDFINTGFLRALDNLPSSTRSTLETAPPPTQPSATALISSASAIASASTSAQNNQVAPKKVRKSRLPAGVIPGVTPLPDPERWLKKSERSTFLHGRKRRGGGGATQGSTMETPASHHATSGGQSKGTSGKGKKKK</sequence>
<evidence type="ECO:0000256" key="4">
    <source>
        <dbReference type="ARBA" id="ARBA00018350"/>
    </source>
</evidence>
<organism evidence="11 12">
    <name type="scientific">Panaeolus cyanescens</name>
    <dbReference type="NCBI Taxonomy" id="181874"/>
    <lineage>
        <taxon>Eukaryota</taxon>
        <taxon>Fungi</taxon>
        <taxon>Dikarya</taxon>
        <taxon>Basidiomycota</taxon>
        <taxon>Agaricomycotina</taxon>
        <taxon>Agaricomycetes</taxon>
        <taxon>Agaricomycetidae</taxon>
        <taxon>Agaricales</taxon>
        <taxon>Agaricineae</taxon>
        <taxon>Galeropsidaceae</taxon>
        <taxon>Panaeolus</taxon>
    </lineage>
</organism>
<dbReference type="InParanoid" id="A0A409VB57"/>
<evidence type="ECO:0000256" key="5">
    <source>
        <dbReference type="ARBA" id="ARBA00022490"/>
    </source>
</evidence>
<dbReference type="GO" id="GO:0008312">
    <property type="term" value="F:7S RNA binding"/>
    <property type="evidence" value="ECO:0007669"/>
    <property type="project" value="InterPro"/>
</dbReference>
<dbReference type="GO" id="GO:0043022">
    <property type="term" value="F:ribosome binding"/>
    <property type="evidence" value="ECO:0007669"/>
    <property type="project" value="TreeGrafter"/>
</dbReference>
<keyword evidence="6" id="KW-0256">Endoplasmic reticulum</keyword>
<comment type="subcellular location">
    <subcellularLocation>
        <location evidence="2">Cytoplasm</location>
    </subcellularLocation>
    <subcellularLocation>
        <location evidence="1">Endoplasmic reticulum</location>
    </subcellularLocation>
</comment>
<keyword evidence="7" id="KW-0733">Signal recognition particle</keyword>
<evidence type="ECO:0000256" key="8">
    <source>
        <dbReference type="ARBA" id="ARBA00023274"/>
    </source>
</evidence>
<gene>
    <name evidence="11" type="ORF">CVT24_008550</name>
</gene>
<dbReference type="GO" id="GO:0005786">
    <property type="term" value="C:signal recognition particle, endoplasmic reticulum targeting"/>
    <property type="evidence" value="ECO:0007669"/>
    <property type="project" value="UniProtKB-KW"/>
</dbReference>
<feature type="domain" description="Signal recognition particle SRP72 subunit RNA-binding" evidence="10">
    <location>
        <begin position="234"/>
        <end position="278"/>
    </location>
</feature>
<dbReference type="Pfam" id="PF08492">
    <property type="entry name" value="SRP72"/>
    <property type="match status" value="1"/>
</dbReference>
<evidence type="ECO:0000256" key="9">
    <source>
        <dbReference type="SAM" id="MobiDB-lite"/>
    </source>
</evidence>
<evidence type="ECO:0000256" key="1">
    <source>
        <dbReference type="ARBA" id="ARBA00004240"/>
    </source>
</evidence>
<dbReference type="InterPro" id="IPR011990">
    <property type="entry name" value="TPR-like_helical_dom_sf"/>
</dbReference>
<evidence type="ECO:0000256" key="6">
    <source>
        <dbReference type="ARBA" id="ARBA00022824"/>
    </source>
</evidence>
<evidence type="ECO:0000256" key="7">
    <source>
        <dbReference type="ARBA" id="ARBA00023135"/>
    </source>
</evidence>
<feature type="region of interest" description="Disordered" evidence="9">
    <location>
        <begin position="1"/>
        <end position="34"/>
    </location>
</feature>
<evidence type="ECO:0000256" key="2">
    <source>
        <dbReference type="ARBA" id="ARBA00004496"/>
    </source>
</evidence>
<dbReference type="OrthoDB" id="5421607at2759"/>
<dbReference type="STRING" id="181874.A0A409VB57"/>
<dbReference type="GO" id="GO:0005783">
    <property type="term" value="C:endoplasmic reticulum"/>
    <property type="evidence" value="ECO:0007669"/>
    <property type="project" value="UniProtKB-SubCell"/>
</dbReference>
<evidence type="ECO:0000313" key="11">
    <source>
        <dbReference type="EMBL" id="PPQ64176.1"/>
    </source>
</evidence>
<dbReference type="Proteomes" id="UP000284842">
    <property type="component" value="Unassembled WGS sequence"/>
</dbReference>
<evidence type="ECO:0000259" key="10">
    <source>
        <dbReference type="Pfam" id="PF08492"/>
    </source>
</evidence>
<dbReference type="Pfam" id="PF17004">
    <property type="entry name" value="SRP_TPR_like"/>
    <property type="match status" value="1"/>
</dbReference>
<comment type="caution">
    <text evidence="11">The sequence shown here is derived from an EMBL/GenBank/DDBJ whole genome shotgun (WGS) entry which is preliminary data.</text>
</comment>
<dbReference type="InterPro" id="IPR013699">
    <property type="entry name" value="Signal_recog_part_SRP72_RNA-bd"/>
</dbReference>
<dbReference type="Gene3D" id="1.25.40.10">
    <property type="entry name" value="Tetratricopeptide repeat domain"/>
    <property type="match status" value="1"/>
</dbReference>
<keyword evidence="12" id="KW-1185">Reference proteome</keyword>
<protein>
    <recommendedName>
        <fullName evidence="4">Signal recognition particle subunit SRP72</fullName>
    </recommendedName>
</protein>
<dbReference type="PANTHER" id="PTHR14094">
    <property type="entry name" value="SIGNAL RECOGNITION PARTICLE 72"/>
    <property type="match status" value="1"/>
</dbReference>
<keyword evidence="5" id="KW-0963">Cytoplasm</keyword>